<dbReference type="Proteomes" id="UP000828390">
    <property type="component" value="Unassembled WGS sequence"/>
</dbReference>
<evidence type="ECO:0000313" key="2">
    <source>
        <dbReference type="Proteomes" id="UP000828390"/>
    </source>
</evidence>
<sequence length="53" mass="6003">MENHVPLQTAILRESFVTHLTLKRFLPGVCLQVARQVCLGFEDLPADMTAVRH</sequence>
<comment type="caution">
    <text evidence="1">The sequence shown here is derived from an EMBL/GenBank/DDBJ whole genome shotgun (WGS) entry which is preliminary data.</text>
</comment>
<name>A0A9D4SBW3_DREPO</name>
<keyword evidence="2" id="KW-1185">Reference proteome</keyword>
<organism evidence="1 2">
    <name type="scientific">Dreissena polymorpha</name>
    <name type="common">Zebra mussel</name>
    <name type="synonym">Mytilus polymorpha</name>
    <dbReference type="NCBI Taxonomy" id="45954"/>
    <lineage>
        <taxon>Eukaryota</taxon>
        <taxon>Metazoa</taxon>
        <taxon>Spiralia</taxon>
        <taxon>Lophotrochozoa</taxon>
        <taxon>Mollusca</taxon>
        <taxon>Bivalvia</taxon>
        <taxon>Autobranchia</taxon>
        <taxon>Heteroconchia</taxon>
        <taxon>Euheterodonta</taxon>
        <taxon>Imparidentia</taxon>
        <taxon>Neoheterodontei</taxon>
        <taxon>Myida</taxon>
        <taxon>Dreissenoidea</taxon>
        <taxon>Dreissenidae</taxon>
        <taxon>Dreissena</taxon>
    </lineage>
</organism>
<evidence type="ECO:0000313" key="1">
    <source>
        <dbReference type="EMBL" id="KAH3897407.1"/>
    </source>
</evidence>
<proteinExistence type="predicted"/>
<accession>A0A9D4SBW3</accession>
<gene>
    <name evidence="1" type="ORF">DPMN_021595</name>
</gene>
<dbReference type="AlphaFoldDB" id="A0A9D4SBW3"/>
<protein>
    <submittedName>
        <fullName evidence="1">Uncharacterized protein</fullName>
    </submittedName>
</protein>
<reference evidence="1" key="1">
    <citation type="journal article" date="2019" name="bioRxiv">
        <title>The Genome of the Zebra Mussel, Dreissena polymorpha: A Resource for Invasive Species Research.</title>
        <authorList>
            <person name="McCartney M.A."/>
            <person name="Auch B."/>
            <person name="Kono T."/>
            <person name="Mallez S."/>
            <person name="Zhang Y."/>
            <person name="Obille A."/>
            <person name="Becker A."/>
            <person name="Abrahante J.E."/>
            <person name="Garbe J."/>
            <person name="Badalamenti J.P."/>
            <person name="Herman A."/>
            <person name="Mangelson H."/>
            <person name="Liachko I."/>
            <person name="Sullivan S."/>
            <person name="Sone E.D."/>
            <person name="Koren S."/>
            <person name="Silverstein K.A.T."/>
            <person name="Beckman K.B."/>
            <person name="Gohl D.M."/>
        </authorList>
    </citation>
    <scope>NUCLEOTIDE SEQUENCE</scope>
    <source>
        <strain evidence="1">Duluth1</strain>
        <tissue evidence="1">Whole animal</tissue>
    </source>
</reference>
<reference evidence="1" key="2">
    <citation type="submission" date="2020-11" db="EMBL/GenBank/DDBJ databases">
        <authorList>
            <person name="McCartney M.A."/>
            <person name="Auch B."/>
            <person name="Kono T."/>
            <person name="Mallez S."/>
            <person name="Becker A."/>
            <person name="Gohl D.M."/>
            <person name="Silverstein K.A.T."/>
            <person name="Koren S."/>
            <person name="Bechman K.B."/>
            <person name="Herman A."/>
            <person name="Abrahante J.E."/>
            <person name="Garbe J."/>
        </authorList>
    </citation>
    <scope>NUCLEOTIDE SEQUENCE</scope>
    <source>
        <strain evidence="1">Duluth1</strain>
        <tissue evidence="1">Whole animal</tissue>
    </source>
</reference>
<dbReference type="EMBL" id="JAIWYP010000001">
    <property type="protein sequence ID" value="KAH3897407.1"/>
    <property type="molecule type" value="Genomic_DNA"/>
</dbReference>